<organism evidence="9 10">
    <name type="scientific">Deefgea tanakiae</name>
    <dbReference type="NCBI Taxonomy" id="2865840"/>
    <lineage>
        <taxon>Bacteria</taxon>
        <taxon>Pseudomonadati</taxon>
        <taxon>Pseudomonadota</taxon>
        <taxon>Betaproteobacteria</taxon>
        <taxon>Neisseriales</taxon>
        <taxon>Chitinibacteraceae</taxon>
        <taxon>Deefgea</taxon>
    </lineage>
</organism>
<evidence type="ECO:0000256" key="4">
    <source>
        <dbReference type="ARBA" id="ARBA00022490"/>
    </source>
</evidence>
<evidence type="ECO:0000313" key="9">
    <source>
        <dbReference type="EMBL" id="QZA79294.1"/>
    </source>
</evidence>
<dbReference type="EMBL" id="CP081150">
    <property type="protein sequence ID" value="QZA79294.1"/>
    <property type="molecule type" value="Genomic_DNA"/>
</dbReference>
<accession>A0ABX8ZEK4</accession>
<protein>
    <recommendedName>
        <fullName evidence="3 5">Regulatory protein RecX</fullName>
    </recommendedName>
</protein>
<dbReference type="Gene3D" id="1.10.10.10">
    <property type="entry name" value="Winged helix-like DNA-binding domain superfamily/Winged helix DNA-binding domain"/>
    <property type="match status" value="3"/>
</dbReference>
<feature type="domain" description="RecX third three-helical" evidence="7">
    <location>
        <begin position="96"/>
        <end position="141"/>
    </location>
</feature>
<keyword evidence="10" id="KW-1185">Reference proteome</keyword>
<evidence type="ECO:0000256" key="3">
    <source>
        <dbReference type="ARBA" id="ARBA00018111"/>
    </source>
</evidence>
<dbReference type="InterPro" id="IPR053924">
    <property type="entry name" value="RecX_HTH_2nd"/>
</dbReference>
<name>A0ABX8ZEK4_9NEIS</name>
<dbReference type="Proteomes" id="UP000825679">
    <property type="component" value="Chromosome"/>
</dbReference>
<dbReference type="PANTHER" id="PTHR33602">
    <property type="entry name" value="REGULATORY PROTEIN RECX FAMILY PROTEIN"/>
    <property type="match status" value="1"/>
</dbReference>
<evidence type="ECO:0000313" key="10">
    <source>
        <dbReference type="Proteomes" id="UP000825679"/>
    </source>
</evidence>
<evidence type="ECO:0000259" key="7">
    <source>
        <dbReference type="Pfam" id="PF21981"/>
    </source>
</evidence>
<evidence type="ECO:0000259" key="8">
    <source>
        <dbReference type="Pfam" id="PF21982"/>
    </source>
</evidence>
<dbReference type="RefSeq" id="WP_221007813.1">
    <property type="nucleotide sequence ID" value="NZ_CP081150.1"/>
</dbReference>
<dbReference type="InterPro" id="IPR053926">
    <property type="entry name" value="RecX_HTH_1st"/>
</dbReference>
<evidence type="ECO:0000256" key="5">
    <source>
        <dbReference type="HAMAP-Rule" id="MF_01114"/>
    </source>
</evidence>
<dbReference type="Pfam" id="PF21981">
    <property type="entry name" value="RecX_HTH3"/>
    <property type="match status" value="1"/>
</dbReference>
<evidence type="ECO:0000259" key="6">
    <source>
        <dbReference type="Pfam" id="PF02631"/>
    </source>
</evidence>
<feature type="domain" description="RecX second three-helical" evidence="6">
    <location>
        <begin position="52"/>
        <end position="91"/>
    </location>
</feature>
<dbReference type="InterPro" id="IPR036388">
    <property type="entry name" value="WH-like_DNA-bd_sf"/>
</dbReference>
<comment type="similarity">
    <text evidence="2 5">Belongs to the RecX family.</text>
</comment>
<dbReference type="Pfam" id="PF21982">
    <property type="entry name" value="RecX_HTH1"/>
    <property type="match status" value="1"/>
</dbReference>
<evidence type="ECO:0000256" key="2">
    <source>
        <dbReference type="ARBA" id="ARBA00009695"/>
    </source>
</evidence>
<dbReference type="HAMAP" id="MF_01114">
    <property type="entry name" value="RecX"/>
    <property type="match status" value="1"/>
</dbReference>
<evidence type="ECO:0000256" key="1">
    <source>
        <dbReference type="ARBA" id="ARBA00004496"/>
    </source>
</evidence>
<feature type="domain" description="RecX first three-helical" evidence="8">
    <location>
        <begin position="5"/>
        <end position="29"/>
    </location>
</feature>
<gene>
    <name evidence="5" type="primary">recX</name>
    <name evidence="9" type="ORF">K4H28_07845</name>
</gene>
<dbReference type="Pfam" id="PF02631">
    <property type="entry name" value="RecX_HTH2"/>
    <property type="match status" value="1"/>
</dbReference>
<keyword evidence="4 5" id="KW-0963">Cytoplasm</keyword>
<dbReference type="PANTHER" id="PTHR33602:SF1">
    <property type="entry name" value="REGULATORY PROTEIN RECX FAMILY PROTEIN"/>
    <property type="match status" value="1"/>
</dbReference>
<proteinExistence type="inferred from homology"/>
<dbReference type="InterPro" id="IPR003783">
    <property type="entry name" value="Regulatory_RecX"/>
</dbReference>
<sequence length="152" mass="17695">MISIRNKALQLLSRRDHSKHELQQKLAIAFPEIPSEEITNVMDEFAQMGWVSDERFAEQWVYFRSQRYGPQRLKHELIEKGVASDIISQVLAEISDDETSKARILLEKKFSQAPTNIAERTKQLRYLANKGFSLHVVYEVVSEIKHCDIYSD</sequence>
<reference evidence="9 10" key="1">
    <citation type="submission" date="2021-08" db="EMBL/GenBank/DDBJ databases">
        <title>complete genome sequencing of Deefgea sp. D25.</title>
        <authorList>
            <person name="Bae J.-W."/>
            <person name="Gim D.-H."/>
        </authorList>
    </citation>
    <scope>NUCLEOTIDE SEQUENCE [LARGE SCALE GENOMIC DNA]</scope>
    <source>
        <strain evidence="9 10">D25</strain>
    </source>
</reference>
<dbReference type="InterPro" id="IPR053925">
    <property type="entry name" value="RecX_HTH_3rd"/>
</dbReference>
<comment type="subcellular location">
    <subcellularLocation>
        <location evidence="1 5">Cytoplasm</location>
    </subcellularLocation>
</comment>
<comment type="function">
    <text evidence="5">Modulates RecA activity.</text>
</comment>